<evidence type="ECO:0000313" key="2">
    <source>
        <dbReference type="EMBL" id="MBB5174826.1"/>
    </source>
</evidence>
<evidence type="ECO:0000313" key="3">
    <source>
        <dbReference type="Proteomes" id="UP000551878"/>
    </source>
</evidence>
<dbReference type="RefSeq" id="WP_184665231.1">
    <property type="nucleotide sequence ID" value="NZ_JACHHB010000017.1"/>
</dbReference>
<feature type="region of interest" description="Disordered" evidence="1">
    <location>
        <begin position="1"/>
        <end position="62"/>
    </location>
</feature>
<protein>
    <submittedName>
        <fullName evidence="2">Uncharacterized protein</fullName>
    </submittedName>
</protein>
<evidence type="ECO:0000256" key="1">
    <source>
        <dbReference type="SAM" id="MobiDB-lite"/>
    </source>
</evidence>
<feature type="compositionally biased region" description="Polar residues" evidence="1">
    <location>
        <begin position="34"/>
        <end position="55"/>
    </location>
</feature>
<feature type="compositionally biased region" description="Polar residues" evidence="1">
    <location>
        <begin position="1"/>
        <end position="18"/>
    </location>
</feature>
<proteinExistence type="predicted"/>
<name>A0A840QTF8_9BACI</name>
<keyword evidence="3" id="KW-1185">Reference proteome</keyword>
<dbReference type="EMBL" id="JACHHB010000017">
    <property type="protein sequence ID" value="MBB5174826.1"/>
    <property type="molecule type" value="Genomic_DNA"/>
</dbReference>
<gene>
    <name evidence="2" type="ORF">HNQ41_003049</name>
</gene>
<reference evidence="2 3" key="1">
    <citation type="submission" date="2020-08" db="EMBL/GenBank/DDBJ databases">
        <title>Genomic Encyclopedia of Type Strains, Phase IV (KMG-IV): sequencing the most valuable type-strain genomes for metagenomic binning, comparative biology and taxonomic classification.</title>
        <authorList>
            <person name="Goeker M."/>
        </authorList>
    </citation>
    <scope>NUCLEOTIDE SEQUENCE [LARGE SCALE GENOMIC DNA]</scope>
    <source>
        <strain evidence="2 3">DSM 24696</strain>
    </source>
</reference>
<dbReference type="AlphaFoldDB" id="A0A840QTF8"/>
<sequence length="104" mass="11701">MKNDRQNSQNQDENTQPKGNFFDQMMFGNKGVIDQSSEANQQPQANATTKQTDSESNNENEDIDFDEIMEHVGNLMNNADKLKPALKQFGPIIDFVKSFKGSGK</sequence>
<organism evidence="2 3">
    <name type="scientific">Texcoconibacillus texcoconensis</name>
    <dbReference type="NCBI Taxonomy" id="1095777"/>
    <lineage>
        <taxon>Bacteria</taxon>
        <taxon>Bacillati</taxon>
        <taxon>Bacillota</taxon>
        <taxon>Bacilli</taxon>
        <taxon>Bacillales</taxon>
        <taxon>Bacillaceae</taxon>
        <taxon>Texcoconibacillus</taxon>
    </lineage>
</organism>
<comment type="caution">
    <text evidence="2">The sequence shown here is derived from an EMBL/GenBank/DDBJ whole genome shotgun (WGS) entry which is preliminary data.</text>
</comment>
<dbReference type="Proteomes" id="UP000551878">
    <property type="component" value="Unassembled WGS sequence"/>
</dbReference>
<accession>A0A840QTF8</accession>